<dbReference type="PATRIC" id="fig|1158608.3.peg.238"/>
<dbReference type="Proteomes" id="UP000014197">
    <property type="component" value="Unassembled WGS sequence"/>
</dbReference>
<dbReference type="eggNOG" id="COG2226">
    <property type="taxonomic scope" value="Bacteria"/>
</dbReference>
<keyword evidence="1" id="KW-0808">Transferase</keyword>
<dbReference type="EMBL" id="ASVY01000002">
    <property type="protein sequence ID" value="EOT63149.1"/>
    <property type="molecule type" value="Genomic_DNA"/>
</dbReference>
<proteinExistence type="predicted"/>
<evidence type="ECO:0000313" key="3">
    <source>
        <dbReference type="EMBL" id="EOT63149.1"/>
    </source>
</evidence>
<sequence length="197" mass="22017">MTVFDQIAQHYDSLKQLELADVITKEIKTKLEDTTGKIALDYGCGTGLIGLQIADAFEKILFVDSSKAMIHVVDQKIEQMNQTNAKTIVGSFSNGNTMNLKADLIVVSLVFLHVPDPHDLLKSLYQALNAEGQLVVVDFDKNEKINHEKVHNGFSQIELRKQVEKAGFKSVSSRTFYHGQNIFMNQDASIFSLDAKK</sequence>
<name>R2QU99_9ENTE</name>
<dbReference type="AlphaFoldDB" id="R2QU99"/>
<reference evidence="2 4" key="1">
    <citation type="submission" date="2013-02" db="EMBL/GenBank/DDBJ databases">
        <title>The Genome Sequence of Enterococcus haemoperoxidus BAA-382.</title>
        <authorList>
            <consortium name="The Broad Institute Genome Sequencing Platform"/>
            <consortium name="The Broad Institute Genome Sequencing Center for Infectious Disease"/>
            <person name="Earl A.M."/>
            <person name="Gilmore M.S."/>
            <person name="Lebreton F."/>
            <person name="Walker B."/>
            <person name="Young S.K."/>
            <person name="Zeng Q."/>
            <person name="Gargeya S."/>
            <person name="Fitzgerald M."/>
            <person name="Haas B."/>
            <person name="Abouelleil A."/>
            <person name="Alvarado L."/>
            <person name="Arachchi H.M."/>
            <person name="Berlin A.M."/>
            <person name="Chapman S.B."/>
            <person name="Dewar J."/>
            <person name="Goldberg J."/>
            <person name="Griggs A."/>
            <person name="Gujja S."/>
            <person name="Hansen M."/>
            <person name="Howarth C."/>
            <person name="Imamovic A."/>
            <person name="Larimer J."/>
            <person name="McCowan C."/>
            <person name="Murphy C."/>
            <person name="Neiman D."/>
            <person name="Pearson M."/>
            <person name="Priest M."/>
            <person name="Roberts A."/>
            <person name="Saif S."/>
            <person name="Shea T."/>
            <person name="Sisk P."/>
            <person name="Sykes S."/>
            <person name="Wortman J."/>
            <person name="Nusbaum C."/>
            <person name="Birren B."/>
        </authorList>
    </citation>
    <scope>NUCLEOTIDE SEQUENCE [LARGE SCALE GENOMIC DNA]</scope>
    <source>
        <strain evidence="2 4">ATCC BAA-382</strain>
    </source>
</reference>
<accession>R2QU99</accession>
<dbReference type="Pfam" id="PF13489">
    <property type="entry name" value="Methyltransf_23"/>
    <property type="match status" value="1"/>
</dbReference>
<dbReference type="PANTHER" id="PTHR43861:SF3">
    <property type="entry name" value="PUTATIVE (AFU_ORTHOLOGUE AFUA_2G14390)-RELATED"/>
    <property type="match status" value="1"/>
</dbReference>
<dbReference type="PANTHER" id="PTHR43861">
    <property type="entry name" value="TRANS-ACONITATE 2-METHYLTRANSFERASE-RELATED"/>
    <property type="match status" value="1"/>
</dbReference>
<evidence type="ECO:0008006" key="6">
    <source>
        <dbReference type="Google" id="ProtNLM"/>
    </source>
</evidence>
<reference evidence="3 5" key="2">
    <citation type="submission" date="2013-03" db="EMBL/GenBank/DDBJ databases">
        <title>The Genome Sequence of Enterococcus haemoperoxidus BAA-382 (PacBio/Illumina hybrid assembly).</title>
        <authorList>
            <consortium name="The Broad Institute Genomics Platform"/>
            <consortium name="The Broad Institute Genome Sequencing Center for Infectious Disease"/>
            <person name="Earl A."/>
            <person name="Russ C."/>
            <person name="Gilmore M."/>
            <person name="Surin D."/>
            <person name="Walker B."/>
            <person name="Young S."/>
            <person name="Zeng Q."/>
            <person name="Gargeya S."/>
            <person name="Fitzgerald M."/>
            <person name="Haas B."/>
            <person name="Abouelleil A."/>
            <person name="Allen A.W."/>
            <person name="Alvarado L."/>
            <person name="Arachchi H.M."/>
            <person name="Berlin A.M."/>
            <person name="Chapman S.B."/>
            <person name="Gainer-Dewar J."/>
            <person name="Goldberg J."/>
            <person name="Griggs A."/>
            <person name="Gujja S."/>
            <person name="Hansen M."/>
            <person name="Howarth C."/>
            <person name="Imamovic A."/>
            <person name="Ireland A."/>
            <person name="Larimer J."/>
            <person name="McCowan C."/>
            <person name="Murphy C."/>
            <person name="Pearson M."/>
            <person name="Poon T.W."/>
            <person name="Priest M."/>
            <person name="Roberts A."/>
            <person name="Saif S."/>
            <person name="Shea T."/>
            <person name="Sisk P."/>
            <person name="Sykes S."/>
            <person name="Wortman J."/>
            <person name="Nusbaum C."/>
            <person name="Birren B."/>
        </authorList>
    </citation>
    <scope>NUCLEOTIDE SEQUENCE [LARGE SCALE GENOMIC DNA]</scope>
    <source>
        <strain evidence="3 5">ATCC BAA-382</strain>
    </source>
</reference>
<evidence type="ECO:0000313" key="5">
    <source>
        <dbReference type="Proteomes" id="UP000014197"/>
    </source>
</evidence>
<dbReference type="SUPFAM" id="SSF53335">
    <property type="entry name" value="S-adenosyl-L-methionine-dependent methyltransferases"/>
    <property type="match status" value="1"/>
</dbReference>
<dbReference type="EMBL" id="AJAR01000005">
    <property type="protein sequence ID" value="EOI00085.1"/>
    <property type="molecule type" value="Genomic_DNA"/>
</dbReference>
<dbReference type="STRING" id="155618.RV06_GL000666"/>
<dbReference type="CDD" id="cd02440">
    <property type="entry name" value="AdoMet_MTases"/>
    <property type="match status" value="1"/>
</dbReference>
<dbReference type="OrthoDB" id="9791837at2"/>
<dbReference type="Gene3D" id="3.40.50.150">
    <property type="entry name" value="Vaccinia Virus protein VP39"/>
    <property type="match status" value="1"/>
</dbReference>
<dbReference type="InterPro" id="IPR029063">
    <property type="entry name" value="SAM-dependent_MTases_sf"/>
</dbReference>
<evidence type="ECO:0000313" key="4">
    <source>
        <dbReference type="Proteomes" id="UP000013858"/>
    </source>
</evidence>
<evidence type="ECO:0000313" key="2">
    <source>
        <dbReference type="EMBL" id="EOI00085.1"/>
    </source>
</evidence>
<comment type="caution">
    <text evidence="2">The sequence shown here is derived from an EMBL/GenBank/DDBJ whole genome shotgun (WGS) entry which is preliminary data.</text>
</comment>
<evidence type="ECO:0000256" key="1">
    <source>
        <dbReference type="ARBA" id="ARBA00022679"/>
    </source>
</evidence>
<organism evidence="2 4">
    <name type="scientific">Enterococcus haemoperoxidus ATCC BAA-382</name>
    <dbReference type="NCBI Taxonomy" id="1158608"/>
    <lineage>
        <taxon>Bacteria</taxon>
        <taxon>Bacillati</taxon>
        <taxon>Bacillota</taxon>
        <taxon>Bacilli</taxon>
        <taxon>Lactobacillales</taxon>
        <taxon>Enterococcaceae</taxon>
        <taxon>Enterococcus</taxon>
    </lineage>
</organism>
<protein>
    <recommendedName>
        <fullName evidence="6">Methyltransferase domain-containing protein</fullName>
    </recommendedName>
</protein>
<gene>
    <name evidence="3" type="ORF">I583_02152</name>
    <name evidence="2" type="ORF">UAW_00259</name>
</gene>
<dbReference type="GO" id="GO:0016740">
    <property type="term" value="F:transferase activity"/>
    <property type="evidence" value="ECO:0007669"/>
    <property type="project" value="UniProtKB-KW"/>
</dbReference>
<dbReference type="Proteomes" id="UP000013858">
    <property type="component" value="Unassembled WGS sequence"/>
</dbReference>
<keyword evidence="5" id="KW-1185">Reference proteome</keyword>
<dbReference type="RefSeq" id="WP_010760472.1">
    <property type="nucleotide sequence ID" value="NZ_KB946315.1"/>
</dbReference>